<keyword evidence="2" id="KW-1185">Reference proteome</keyword>
<protein>
    <submittedName>
        <fullName evidence="1">Uncharacterized protein</fullName>
    </submittedName>
</protein>
<comment type="caution">
    <text evidence="1">The sequence shown here is derived from an EMBL/GenBank/DDBJ whole genome shotgun (WGS) entry which is preliminary data.</text>
</comment>
<sequence length="111" mass="12913">MEEVIFVKVELIWKRYKVDSNTGEDDESPQYVSALIDSIGQEYQGDGNSMYLFNCDLFDLVQNRGFLREDFQEKVRFSADTKRVKCKKDEYVDKDCKPMHTRGRPLVASAS</sequence>
<accession>A0AAV7G8N3</accession>
<proteinExistence type="predicted"/>
<evidence type="ECO:0000313" key="1">
    <source>
        <dbReference type="EMBL" id="KAH0452500.1"/>
    </source>
</evidence>
<evidence type="ECO:0000313" key="2">
    <source>
        <dbReference type="Proteomes" id="UP000775213"/>
    </source>
</evidence>
<dbReference type="Proteomes" id="UP000775213">
    <property type="component" value="Unassembled WGS sequence"/>
</dbReference>
<dbReference type="AlphaFoldDB" id="A0AAV7G8N3"/>
<gene>
    <name evidence="1" type="ORF">IEQ34_019799</name>
</gene>
<organism evidence="1 2">
    <name type="scientific">Dendrobium chrysotoxum</name>
    <name type="common">Orchid</name>
    <dbReference type="NCBI Taxonomy" id="161865"/>
    <lineage>
        <taxon>Eukaryota</taxon>
        <taxon>Viridiplantae</taxon>
        <taxon>Streptophyta</taxon>
        <taxon>Embryophyta</taxon>
        <taxon>Tracheophyta</taxon>
        <taxon>Spermatophyta</taxon>
        <taxon>Magnoliopsida</taxon>
        <taxon>Liliopsida</taxon>
        <taxon>Asparagales</taxon>
        <taxon>Orchidaceae</taxon>
        <taxon>Epidendroideae</taxon>
        <taxon>Malaxideae</taxon>
        <taxon>Dendrobiinae</taxon>
        <taxon>Dendrobium</taxon>
    </lineage>
</organism>
<reference evidence="1 2" key="1">
    <citation type="journal article" date="2021" name="Hortic Res">
        <title>Chromosome-scale assembly of the Dendrobium chrysotoxum genome enhances the understanding of orchid evolution.</title>
        <authorList>
            <person name="Zhang Y."/>
            <person name="Zhang G.Q."/>
            <person name="Zhang D."/>
            <person name="Liu X.D."/>
            <person name="Xu X.Y."/>
            <person name="Sun W.H."/>
            <person name="Yu X."/>
            <person name="Zhu X."/>
            <person name="Wang Z.W."/>
            <person name="Zhao X."/>
            <person name="Zhong W.Y."/>
            <person name="Chen H."/>
            <person name="Yin W.L."/>
            <person name="Huang T."/>
            <person name="Niu S.C."/>
            <person name="Liu Z.J."/>
        </authorList>
    </citation>
    <scope>NUCLEOTIDE SEQUENCE [LARGE SCALE GENOMIC DNA]</scope>
    <source>
        <strain evidence="1">Lindl</strain>
    </source>
</reference>
<name>A0AAV7G8N3_DENCH</name>
<dbReference type="EMBL" id="JAGFBR010000017">
    <property type="protein sequence ID" value="KAH0452500.1"/>
    <property type="molecule type" value="Genomic_DNA"/>
</dbReference>